<dbReference type="Gene3D" id="3.40.50.1820">
    <property type="entry name" value="alpha/beta hydrolase"/>
    <property type="match status" value="1"/>
</dbReference>
<dbReference type="PANTHER" id="PTHR11005">
    <property type="entry name" value="LYSOSOMAL ACID LIPASE-RELATED"/>
    <property type="match status" value="1"/>
</dbReference>
<dbReference type="EMBL" id="AAGW02036424">
    <property type="status" value="NOT_ANNOTATED_CDS"/>
    <property type="molecule type" value="Genomic_DNA"/>
</dbReference>
<dbReference type="InParanoid" id="U3KN43"/>
<dbReference type="MEROPS" id="S33.020"/>
<dbReference type="GO" id="GO:0016788">
    <property type="term" value="F:hydrolase activity, acting on ester bonds"/>
    <property type="evidence" value="ECO:0007669"/>
    <property type="project" value="InterPro"/>
</dbReference>
<evidence type="ECO:0000313" key="5">
    <source>
        <dbReference type="Ensembl" id="ENSOCUP00000026652.2"/>
    </source>
</evidence>
<evidence type="ECO:0000256" key="2">
    <source>
        <dbReference type="PIRSR" id="PIRSR000862-1"/>
    </source>
</evidence>
<evidence type="ECO:0000256" key="1">
    <source>
        <dbReference type="ARBA" id="ARBA00010701"/>
    </source>
</evidence>
<dbReference type="Proteomes" id="UP000001811">
    <property type="component" value="Chromosome 18"/>
</dbReference>
<gene>
    <name evidence="5" type="primary">LIPJ</name>
</gene>
<reference evidence="5 6" key="1">
    <citation type="journal article" date="2011" name="Nature">
        <title>A high-resolution map of human evolutionary constraint using 29 mammals.</title>
        <authorList>
            <person name="Lindblad-Toh K."/>
            <person name="Garber M."/>
            <person name="Zuk O."/>
            <person name="Lin M.F."/>
            <person name="Parker B.J."/>
            <person name="Washietl S."/>
            <person name="Kheradpour P."/>
            <person name="Ernst J."/>
            <person name="Jordan G."/>
            <person name="Mauceli E."/>
            <person name="Ward L.D."/>
            <person name="Lowe C.B."/>
            <person name="Holloway A.K."/>
            <person name="Clamp M."/>
            <person name="Gnerre S."/>
            <person name="Alfoldi J."/>
            <person name="Beal K."/>
            <person name="Chang J."/>
            <person name="Clawson H."/>
            <person name="Cuff J."/>
            <person name="Di Palma F."/>
            <person name="Fitzgerald S."/>
            <person name="Flicek P."/>
            <person name="Guttman M."/>
            <person name="Hubisz M.J."/>
            <person name="Jaffe D.B."/>
            <person name="Jungreis I."/>
            <person name="Kent W.J."/>
            <person name="Kostka D."/>
            <person name="Lara M."/>
            <person name="Martins A.L."/>
            <person name="Massingham T."/>
            <person name="Moltke I."/>
            <person name="Raney B.J."/>
            <person name="Rasmussen M.D."/>
            <person name="Robinson J."/>
            <person name="Stark A."/>
            <person name="Vilella A.J."/>
            <person name="Wen J."/>
            <person name="Xie X."/>
            <person name="Zody M.C."/>
            <person name="Baldwin J."/>
            <person name="Bloom T."/>
            <person name="Chin C.W."/>
            <person name="Heiman D."/>
            <person name="Nicol R."/>
            <person name="Nusbaum C."/>
            <person name="Young S."/>
            <person name="Wilkinson J."/>
            <person name="Worley K.C."/>
            <person name="Kovar C.L."/>
            <person name="Muzny D.M."/>
            <person name="Gibbs R.A."/>
            <person name="Cree A."/>
            <person name="Dihn H.H."/>
            <person name="Fowler G."/>
            <person name="Jhangiani S."/>
            <person name="Joshi V."/>
            <person name="Lee S."/>
            <person name="Lewis L.R."/>
            <person name="Nazareth L.V."/>
            <person name="Okwuonu G."/>
            <person name="Santibanez J."/>
            <person name="Warren W.C."/>
            <person name="Mardis E.R."/>
            <person name="Weinstock G.M."/>
            <person name="Wilson R.K."/>
            <person name="Delehaunty K."/>
            <person name="Dooling D."/>
            <person name="Fronik C."/>
            <person name="Fulton L."/>
            <person name="Fulton B."/>
            <person name="Graves T."/>
            <person name="Minx P."/>
            <person name="Sodergren E."/>
            <person name="Birney E."/>
            <person name="Margulies E.H."/>
            <person name="Herrero J."/>
            <person name="Green E.D."/>
            <person name="Haussler D."/>
            <person name="Siepel A."/>
            <person name="Goldman N."/>
            <person name="Pollard K.S."/>
            <person name="Pedersen J.S."/>
            <person name="Lander E.S."/>
            <person name="Kellis M."/>
        </authorList>
    </citation>
    <scope>NUCLEOTIDE SEQUENCE [LARGE SCALE GENOMIC DNA]</scope>
    <source>
        <strain evidence="5 6">Thorbecke inbred</strain>
    </source>
</reference>
<keyword evidence="3" id="KW-1133">Transmembrane helix</keyword>
<sequence length="450" mass="51278">MPAQKPGRPSSFPGVCPSGNLPESPALSHTARSQMWCLFMVIYFMVSFGTTHGVFRSRRSINPEANMNISQIISYWGYPDEKYDIVTEDGYILGLYRIPYGKTNNNNSAQRLVVYLQHGLLTSASSWISNLPNNSLGFVLADAGYDVWMGNSRGSTWSRKHKYLKTNSKEFWAFSFDEMAKYDLPASIDFVLKQTGQEEIFYIGHSQGTTIAFIAFSTFPKIAERIKIFFALAPVFSIKHTKCPLLKMAYKLKSIIKAFSGDEDFLPKTSFNKFVGSKLCPLPIFNKICVGNLFMIYGYDQENLNMSRLDVYFSQNPAGTSVQNMVHWSQLLYSTNLKAFDWGSPDLNLVHFNQFSASAHLHSRCGLLIYNSETTSPSYDVTNMEVPTATWNGERDLLADPEDVETLRSEIKNHFYHKTISYYNHIDFLFGMDAYDQVYREIIDIIQVNL</sequence>
<dbReference type="SMR" id="U3KN43"/>
<dbReference type="AlphaFoldDB" id="U3KN43"/>
<dbReference type="Bgee" id="ENSOCUG00000029546">
    <property type="expression patterns" value="Expressed in testis and 13 other cell types or tissues"/>
</dbReference>
<dbReference type="GeneTree" id="ENSGT00940000163386"/>
<dbReference type="SUPFAM" id="SSF53474">
    <property type="entry name" value="alpha/beta-Hydrolases"/>
    <property type="match status" value="1"/>
</dbReference>
<feature type="transmembrane region" description="Helical" evidence="3">
    <location>
        <begin position="36"/>
        <end position="55"/>
    </location>
</feature>
<dbReference type="InterPro" id="IPR006693">
    <property type="entry name" value="AB_hydrolase_lipase"/>
</dbReference>
<evidence type="ECO:0000313" key="6">
    <source>
        <dbReference type="Proteomes" id="UP000001811"/>
    </source>
</evidence>
<dbReference type="STRING" id="9986.ENSOCUP00000026652"/>
<dbReference type="EMBL" id="AAGW02036425">
    <property type="status" value="NOT_ANNOTATED_CDS"/>
    <property type="molecule type" value="Genomic_DNA"/>
</dbReference>
<name>U3KN43_RABIT</name>
<evidence type="ECO:0000256" key="3">
    <source>
        <dbReference type="SAM" id="Phobius"/>
    </source>
</evidence>
<feature type="active site" description="Nucleophile" evidence="2">
    <location>
        <position position="206"/>
    </location>
</feature>
<dbReference type="Ensembl" id="ENSOCUT00000033607.2">
    <property type="protein sequence ID" value="ENSOCUP00000026652.2"/>
    <property type="gene ID" value="ENSOCUG00000029546.2"/>
</dbReference>
<dbReference type="InterPro" id="IPR029058">
    <property type="entry name" value="AB_hydrolase_fold"/>
</dbReference>
<feature type="active site" description="Charge relay system" evidence="2">
    <location>
        <position position="396"/>
    </location>
</feature>
<dbReference type="InterPro" id="IPR025483">
    <property type="entry name" value="Lipase_euk"/>
</dbReference>
<dbReference type="HOGENOM" id="CLU_010974_0_0_1"/>
<accession>U3KN43</accession>
<keyword evidence="6" id="KW-1185">Reference proteome</keyword>
<proteinExistence type="inferred from homology"/>
<dbReference type="GO" id="GO:0006629">
    <property type="term" value="P:lipid metabolic process"/>
    <property type="evidence" value="ECO:0007669"/>
    <property type="project" value="InterPro"/>
</dbReference>
<organism evidence="5 6">
    <name type="scientific">Oryctolagus cuniculus</name>
    <name type="common">Rabbit</name>
    <dbReference type="NCBI Taxonomy" id="9986"/>
    <lineage>
        <taxon>Eukaryota</taxon>
        <taxon>Metazoa</taxon>
        <taxon>Chordata</taxon>
        <taxon>Craniata</taxon>
        <taxon>Vertebrata</taxon>
        <taxon>Euteleostomi</taxon>
        <taxon>Mammalia</taxon>
        <taxon>Eutheria</taxon>
        <taxon>Euarchontoglires</taxon>
        <taxon>Glires</taxon>
        <taxon>Lagomorpha</taxon>
        <taxon>Leporidae</taxon>
        <taxon>Oryctolagus</taxon>
    </lineage>
</organism>
<feature type="domain" description="Partial AB-hydrolase lipase" evidence="4">
    <location>
        <begin position="69"/>
        <end position="131"/>
    </location>
</feature>
<feature type="active site" description="Charge relay system" evidence="2">
    <location>
        <position position="425"/>
    </location>
</feature>
<keyword evidence="3" id="KW-0812">Transmembrane</keyword>
<comment type="similarity">
    <text evidence="1">Belongs to the AB hydrolase superfamily. Lipase family.</text>
</comment>
<dbReference type="FunFam" id="3.40.50.1820:FF:000012">
    <property type="entry name" value="Lipase"/>
    <property type="match status" value="1"/>
</dbReference>
<reference evidence="5" key="2">
    <citation type="submission" date="2025-08" db="UniProtKB">
        <authorList>
            <consortium name="Ensembl"/>
        </authorList>
    </citation>
    <scope>IDENTIFICATION</scope>
    <source>
        <strain evidence="5">Thorbecke</strain>
    </source>
</reference>
<keyword evidence="3" id="KW-0472">Membrane</keyword>
<dbReference type="eggNOG" id="KOG2624">
    <property type="taxonomic scope" value="Eukaryota"/>
</dbReference>
<protein>
    <submittedName>
        <fullName evidence="5">Lipase family member J</fullName>
    </submittedName>
</protein>
<dbReference type="PIRSF" id="PIRSF000862">
    <property type="entry name" value="Steryl_ester_lip"/>
    <property type="match status" value="1"/>
</dbReference>
<dbReference type="Pfam" id="PF04083">
    <property type="entry name" value="Abhydro_lipase"/>
    <property type="match status" value="1"/>
</dbReference>
<evidence type="ECO:0000259" key="4">
    <source>
        <dbReference type="Pfam" id="PF04083"/>
    </source>
</evidence>
<reference evidence="5" key="3">
    <citation type="submission" date="2025-09" db="UniProtKB">
        <authorList>
            <consortium name="Ensembl"/>
        </authorList>
    </citation>
    <scope>IDENTIFICATION</scope>
    <source>
        <strain evidence="5">Thorbecke</strain>
    </source>
</reference>